<accession>A0ABP8S2U6</accession>
<dbReference type="PANTHER" id="PTHR44688">
    <property type="entry name" value="DNA-BINDING TRANSCRIPTIONAL ACTIVATOR DEVR_DOSR"/>
    <property type="match status" value="1"/>
</dbReference>
<feature type="domain" description="HTH luxR-type" evidence="4">
    <location>
        <begin position="53"/>
        <end position="118"/>
    </location>
</feature>
<keyword evidence="6" id="KW-1185">Reference proteome</keyword>
<dbReference type="PROSITE" id="PS00622">
    <property type="entry name" value="HTH_LUXR_1"/>
    <property type="match status" value="1"/>
</dbReference>
<comment type="caution">
    <text evidence="5">The sequence shown here is derived from an EMBL/GenBank/DDBJ whole genome shotgun (WGS) entry which is preliminary data.</text>
</comment>
<evidence type="ECO:0000313" key="5">
    <source>
        <dbReference type="EMBL" id="GAA4557266.1"/>
    </source>
</evidence>
<dbReference type="InterPro" id="IPR000792">
    <property type="entry name" value="Tscrpt_reg_LuxR_C"/>
</dbReference>
<dbReference type="InterPro" id="IPR016032">
    <property type="entry name" value="Sig_transdc_resp-reg_C-effctor"/>
</dbReference>
<dbReference type="CDD" id="cd06170">
    <property type="entry name" value="LuxR_C_like"/>
    <property type="match status" value="1"/>
</dbReference>
<keyword evidence="2" id="KW-0238">DNA-binding</keyword>
<dbReference type="PRINTS" id="PR00038">
    <property type="entry name" value="HTHLUXR"/>
</dbReference>
<keyword evidence="1" id="KW-0805">Transcription regulation</keyword>
<dbReference type="Proteomes" id="UP001501598">
    <property type="component" value="Unassembled WGS sequence"/>
</dbReference>
<dbReference type="SUPFAM" id="SSF46894">
    <property type="entry name" value="C-terminal effector domain of the bipartite response regulators"/>
    <property type="match status" value="1"/>
</dbReference>
<gene>
    <name evidence="5" type="ORF">GCM10023175_61220</name>
</gene>
<dbReference type="PROSITE" id="PS50043">
    <property type="entry name" value="HTH_LUXR_2"/>
    <property type="match status" value="1"/>
</dbReference>
<dbReference type="SMART" id="SM00421">
    <property type="entry name" value="HTH_LUXR"/>
    <property type="match status" value="1"/>
</dbReference>
<dbReference type="PANTHER" id="PTHR44688:SF16">
    <property type="entry name" value="DNA-BINDING TRANSCRIPTIONAL ACTIVATOR DEVR_DOSR"/>
    <property type="match status" value="1"/>
</dbReference>
<dbReference type="InterPro" id="IPR036388">
    <property type="entry name" value="WH-like_DNA-bd_sf"/>
</dbReference>
<evidence type="ECO:0000256" key="2">
    <source>
        <dbReference type="ARBA" id="ARBA00023125"/>
    </source>
</evidence>
<name>A0ABP8S2U6_9PSEU</name>
<protein>
    <recommendedName>
        <fullName evidence="4">HTH luxR-type domain-containing protein</fullName>
    </recommendedName>
</protein>
<proteinExistence type="predicted"/>
<dbReference type="EMBL" id="BAABGT010000100">
    <property type="protein sequence ID" value="GAA4557266.1"/>
    <property type="molecule type" value="Genomic_DNA"/>
</dbReference>
<evidence type="ECO:0000256" key="1">
    <source>
        <dbReference type="ARBA" id="ARBA00023015"/>
    </source>
</evidence>
<sequence length="120" mass="12842">MQSAQRMHALPYVGWAHLELARLGDPDHLAAAGQLADRLGMAPLAAAVAAQRARSGRGPLSPRETEVASLVSLGLSNRAIAARLYLSERTVENHVGHAMRKLALTSRAGLAAWFASERPR</sequence>
<evidence type="ECO:0000259" key="4">
    <source>
        <dbReference type="PROSITE" id="PS50043"/>
    </source>
</evidence>
<dbReference type="Gene3D" id="1.10.10.10">
    <property type="entry name" value="Winged helix-like DNA-binding domain superfamily/Winged helix DNA-binding domain"/>
    <property type="match status" value="1"/>
</dbReference>
<evidence type="ECO:0000256" key="3">
    <source>
        <dbReference type="ARBA" id="ARBA00023163"/>
    </source>
</evidence>
<keyword evidence="3" id="KW-0804">Transcription</keyword>
<dbReference type="Pfam" id="PF00196">
    <property type="entry name" value="GerE"/>
    <property type="match status" value="1"/>
</dbReference>
<organism evidence="5 6">
    <name type="scientific">Pseudonocardia xishanensis</name>
    <dbReference type="NCBI Taxonomy" id="630995"/>
    <lineage>
        <taxon>Bacteria</taxon>
        <taxon>Bacillati</taxon>
        <taxon>Actinomycetota</taxon>
        <taxon>Actinomycetes</taxon>
        <taxon>Pseudonocardiales</taxon>
        <taxon>Pseudonocardiaceae</taxon>
        <taxon>Pseudonocardia</taxon>
    </lineage>
</organism>
<evidence type="ECO:0000313" key="6">
    <source>
        <dbReference type="Proteomes" id="UP001501598"/>
    </source>
</evidence>
<reference evidence="6" key="1">
    <citation type="journal article" date="2019" name="Int. J. Syst. Evol. Microbiol.">
        <title>The Global Catalogue of Microorganisms (GCM) 10K type strain sequencing project: providing services to taxonomists for standard genome sequencing and annotation.</title>
        <authorList>
            <consortium name="The Broad Institute Genomics Platform"/>
            <consortium name="The Broad Institute Genome Sequencing Center for Infectious Disease"/>
            <person name="Wu L."/>
            <person name="Ma J."/>
        </authorList>
    </citation>
    <scope>NUCLEOTIDE SEQUENCE [LARGE SCALE GENOMIC DNA]</scope>
    <source>
        <strain evidence="6">JCM 17906</strain>
    </source>
</reference>